<reference evidence="1" key="1">
    <citation type="submission" date="2021-06" db="EMBL/GenBank/DDBJ databases">
        <authorList>
            <person name="Huq M.A."/>
        </authorList>
    </citation>
    <scope>NUCLEOTIDE SEQUENCE</scope>
    <source>
        <strain evidence="1">MAH-26</strain>
    </source>
</reference>
<proteinExistence type="predicted"/>
<gene>
    <name evidence="1" type="ORF">KTO63_25170</name>
</gene>
<name>A0A9E2SFK4_9BACT</name>
<evidence type="ECO:0000313" key="2">
    <source>
        <dbReference type="Proteomes" id="UP000812270"/>
    </source>
</evidence>
<dbReference type="RefSeq" id="WP_217794897.1">
    <property type="nucleotide sequence ID" value="NZ_JAHSPG010000018.1"/>
</dbReference>
<organism evidence="1 2">
    <name type="scientific">Pinibacter aurantiacus</name>
    <dbReference type="NCBI Taxonomy" id="2851599"/>
    <lineage>
        <taxon>Bacteria</taxon>
        <taxon>Pseudomonadati</taxon>
        <taxon>Bacteroidota</taxon>
        <taxon>Chitinophagia</taxon>
        <taxon>Chitinophagales</taxon>
        <taxon>Chitinophagaceae</taxon>
        <taxon>Pinibacter</taxon>
    </lineage>
</organism>
<dbReference type="Proteomes" id="UP000812270">
    <property type="component" value="Unassembled WGS sequence"/>
</dbReference>
<dbReference type="Pfam" id="PF13289">
    <property type="entry name" value="SIR2_2"/>
    <property type="match status" value="1"/>
</dbReference>
<dbReference type="EMBL" id="JAHSPG010000018">
    <property type="protein sequence ID" value="MBV4360479.1"/>
    <property type="molecule type" value="Genomic_DNA"/>
</dbReference>
<comment type="caution">
    <text evidence="1">The sequence shown here is derived from an EMBL/GenBank/DDBJ whole genome shotgun (WGS) entry which is preliminary data.</text>
</comment>
<evidence type="ECO:0000313" key="1">
    <source>
        <dbReference type="EMBL" id="MBV4360479.1"/>
    </source>
</evidence>
<sequence>MNENLLRDLQLGTCALVLGPEFHLTGSTDEEKVEGLRDYLSEMEPLRSKLNNVPPYVTEDGFFFLKKNMGQEPIQLKKSIVYAIMDYYKEKETKGVPECYIALARLPFYLIISLSPDELMRRAFDEIKKPYEYRFFAKGEYCIDRVKKEIEFDPSSEQPLIFNLLGSYQNFESMVFTHDSLFEFFFHLFALERMSQKFKTAVMNASSFLFLGFRYDKWYLKLIFFLLQKIRAKGVANLAIYTDNKDFSKVKDFYADEMAFSFDESKVSEFVKGLYASAKEMKFAFETPEPGISSDNKDDKFKILFISALPDDRTQIPFDRMYNMLENLCKNRDNYELELLLGATKDKMLQTIDKQFPHFVVISAHGNKNNELLFVDDRGQEDAFAPIDLYDSIDFFVNHPRSNLQYILFNCCNSAEVAEKCLPMVKHTIGMDGLMGVDASLLFTEAFFNYFLDERDFKRAYQHGIMSIKNHAKEAKYRDTPQVYPRS</sequence>
<accession>A0A9E2SFK4</accession>
<protein>
    <submittedName>
        <fullName evidence="1">SIR2 family protein</fullName>
    </submittedName>
</protein>
<keyword evidence="2" id="KW-1185">Reference proteome</keyword>
<dbReference type="AlphaFoldDB" id="A0A9E2SFK4"/>